<keyword evidence="1" id="KW-0812">Transmembrane</keyword>
<dbReference type="EMBL" id="UOFE01000026">
    <property type="protein sequence ID" value="VAW52285.1"/>
    <property type="molecule type" value="Genomic_DNA"/>
</dbReference>
<keyword evidence="1" id="KW-1133">Transmembrane helix</keyword>
<feature type="transmembrane region" description="Helical" evidence="1">
    <location>
        <begin position="34"/>
        <end position="52"/>
    </location>
</feature>
<feature type="transmembrane region" description="Helical" evidence="1">
    <location>
        <begin position="139"/>
        <end position="158"/>
    </location>
</feature>
<sequence length="217" mass="24154">MEETHRILNRVGIALCVVGVIDAIVFIYCARNNIDYSSSFNLFAVIAGLFLIKGSIRVAHIVTLFSAFLLAAFVGLLIVFPLMQPIELQLINLKLNPVSRQISIVFMLFAISFIYWVYRQLSSEPVMLARKKAGLSYGFPKQAVVLGIILVVGLSFAMNNLSSSDSAHLAKIKASEIYGNAYAYHVTHINNSGGYVLARLTAYNEHEIRSVEVEWHE</sequence>
<protein>
    <submittedName>
        <fullName evidence="2">Uncharacterized protein</fullName>
    </submittedName>
</protein>
<feature type="transmembrane region" description="Helical" evidence="1">
    <location>
        <begin position="7"/>
        <end position="28"/>
    </location>
</feature>
<evidence type="ECO:0000313" key="2">
    <source>
        <dbReference type="EMBL" id="VAW52285.1"/>
    </source>
</evidence>
<proteinExistence type="predicted"/>
<dbReference type="AlphaFoldDB" id="A0A3B0W8L5"/>
<name>A0A3B0W8L5_9ZZZZ</name>
<reference evidence="2" key="1">
    <citation type="submission" date="2018-06" db="EMBL/GenBank/DDBJ databases">
        <authorList>
            <person name="Zhirakovskaya E."/>
        </authorList>
    </citation>
    <scope>NUCLEOTIDE SEQUENCE</scope>
</reference>
<feature type="transmembrane region" description="Helical" evidence="1">
    <location>
        <begin position="100"/>
        <end position="118"/>
    </location>
</feature>
<feature type="transmembrane region" description="Helical" evidence="1">
    <location>
        <begin position="59"/>
        <end position="80"/>
    </location>
</feature>
<organism evidence="2">
    <name type="scientific">hydrothermal vent metagenome</name>
    <dbReference type="NCBI Taxonomy" id="652676"/>
    <lineage>
        <taxon>unclassified sequences</taxon>
        <taxon>metagenomes</taxon>
        <taxon>ecological metagenomes</taxon>
    </lineage>
</organism>
<gene>
    <name evidence="2" type="ORF">MNBD_GAMMA05-153</name>
</gene>
<keyword evidence="1" id="KW-0472">Membrane</keyword>
<accession>A0A3B0W8L5</accession>
<evidence type="ECO:0000256" key="1">
    <source>
        <dbReference type="SAM" id="Phobius"/>
    </source>
</evidence>